<dbReference type="AlphaFoldDB" id="A0A8J5W7G2"/>
<feature type="region of interest" description="Disordered" evidence="1">
    <location>
        <begin position="60"/>
        <end position="95"/>
    </location>
</feature>
<protein>
    <submittedName>
        <fullName evidence="2">Uncharacterized protein</fullName>
    </submittedName>
</protein>
<evidence type="ECO:0000313" key="2">
    <source>
        <dbReference type="EMBL" id="KAG8084443.1"/>
    </source>
</evidence>
<reference evidence="2" key="1">
    <citation type="journal article" date="2021" name="bioRxiv">
        <title>Whole Genome Assembly and Annotation of Northern Wild Rice, Zizania palustris L., Supports a Whole Genome Duplication in the Zizania Genus.</title>
        <authorList>
            <person name="Haas M."/>
            <person name="Kono T."/>
            <person name="Macchietto M."/>
            <person name="Millas R."/>
            <person name="McGilp L."/>
            <person name="Shao M."/>
            <person name="Duquette J."/>
            <person name="Hirsch C.N."/>
            <person name="Kimball J."/>
        </authorList>
    </citation>
    <scope>NUCLEOTIDE SEQUENCE</scope>
    <source>
        <tissue evidence="2">Fresh leaf tissue</tissue>
    </source>
</reference>
<evidence type="ECO:0000313" key="3">
    <source>
        <dbReference type="Proteomes" id="UP000729402"/>
    </source>
</evidence>
<reference evidence="2" key="2">
    <citation type="submission" date="2021-02" db="EMBL/GenBank/DDBJ databases">
        <authorList>
            <person name="Kimball J.A."/>
            <person name="Haas M.W."/>
            <person name="Macchietto M."/>
            <person name="Kono T."/>
            <person name="Duquette J."/>
            <person name="Shao M."/>
        </authorList>
    </citation>
    <scope>NUCLEOTIDE SEQUENCE</scope>
    <source>
        <tissue evidence="2">Fresh leaf tissue</tissue>
    </source>
</reference>
<accession>A0A8J5W7G2</accession>
<feature type="compositionally biased region" description="Polar residues" evidence="1">
    <location>
        <begin position="80"/>
        <end position="95"/>
    </location>
</feature>
<organism evidence="2 3">
    <name type="scientific">Zizania palustris</name>
    <name type="common">Northern wild rice</name>
    <dbReference type="NCBI Taxonomy" id="103762"/>
    <lineage>
        <taxon>Eukaryota</taxon>
        <taxon>Viridiplantae</taxon>
        <taxon>Streptophyta</taxon>
        <taxon>Embryophyta</taxon>
        <taxon>Tracheophyta</taxon>
        <taxon>Spermatophyta</taxon>
        <taxon>Magnoliopsida</taxon>
        <taxon>Liliopsida</taxon>
        <taxon>Poales</taxon>
        <taxon>Poaceae</taxon>
        <taxon>BOP clade</taxon>
        <taxon>Oryzoideae</taxon>
        <taxon>Oryzeae</taxon>
        <taxon>Zizaniinae</taxon>
        <taxon>Zizania</taxon>
    </lineage>
</organism>
<keyword evidence="3" id="KW-1185">Reference proteome</keyword>
<name>A0A8J5W7G2_ZIZPA</name>
<proteinExistence type="predicted"/>
<evidence type="ECO:0000256" key="1">
    <source>
        <dbReference type="SAM" id="MobiDB-lite"/>
    </source>
</evidence>
<dbReference type="EMBL" id="JAAALK010000082">
    <property type="protein sequence ID" value="KAG8084443.1"/>
    <property type="molecule type" value="Genomic_DNA"/>
</dbReference>
<comment type="caution">
    <text evidence="2">The sequence shown here is derived from an EMBL/GenBank/DDBJ whole genome shotgun (WGS) entry which is preliminary data.</text>
</comment>
<gene>
    <name evidence="2" type="ORF">GUJ93_ZPchr0010g7614</name>
</gene>
<dbReference type="Proteomes" id="UP000729402">
    <property type="component" value="Unassembled WGS sequence"/>
</dbReference>
<sequence length="95" mass="10644">MRTIKQYPHHPTDSIVELDSVWTRTAHVLNAKELNRLLAKKSTTTRLSDSVVPKRIHDSVLRRGSAKRPLRRVRADAGMTSDSGRLEPSTSVKAS</sequence>